<dbReference type="InterPro" id="IPR003439">
    <property type="entry name" value="ABC_transporter-like_ATP-bd"/>
</dbReference>
<dbReference type="InterPro" id="IPR027417">
    <property type="entry name" value="P-loop_NTPase"/>
</dbReference>
<dbReference type="RefSeq" id="WP_164006086.1">
    <property type="nucleotide sequence ID" value="NZ_WUFT01000001.1"/>
</dbReference>
<dbReference type="PANTHER" id="PTHR43776">
    <property type="entry name" value="TRANSPORT ATP-BINDING PROTEIN"/>
    <property type="match status" value="1"/>
</dbReference>
<dbReference type="PROSITE" id="PS00211">
    <property type="entry name" value="ABC_TRANSPORTER_1"/>
    <property type="match status" value="2"/>
</dbReference>
<proteinExistence type="inferred from homology"/>
<name>A0A7K3U5S0_9HYPH</name>
<evidence type="ECO:0000313" key="7">
    <source>
        <dbReference type="EMBL" id="NEJ69010.1"/>
    </source>
</evidence>
<dbReference type="InterPro" id="IPR013563">
    <property type="entry name" value="Oligopep_ABC_C"/>
</dbReference>
<dbReference type="EMBL" id="WUFT01000001">
    <property type="protein sequence ID" value="NEJ69010.1"/>
    <property type="molecule type" value="Genomic_DNA"/>
</dbReference>
<dbReference type="NCBIfam" id="NF008453">
    <property type="entry name" value="PRK11308.1"/>
    <property type="match status" value="2"/>
</dbReference>
<comment type="similarity">
    <text evidence="2">Belongs to the ABC transporter superfamily.</text>
</comment>
<dbReference type="SUPFAM" id="SSF52540">
    <property type="entry name" value="P-loop containing nucleoside triphosphate hydrolases"/>
    <property type="match status" value="2"/>
</dbReference>
<feature type="domain" description="ABC transporter" evidence="6">
    <location>
        <begin position="11"/>
        <end position="260"/>
    </location>
</feature>
<protein>
    <submittedName>
        <fullName evidence="7">Dipeptide ABC transporter ATP-binding protein</fullName>
    </submittedName>
</protein>
<dbReference type="Pfam" id="PF08352">
    <property type="entry name" value="oligo_HPY"/>
    <property type="match status" value="2"/>
</dbReference>
<evidence type="ECO:0000256" key="4">
    <source>
        <dbReference type="ARBA" id="ARBA00022741"/>
    </source>
</evidence>
<dbReference type="InterPro" id="IPR017871">
    <property type="entry name" value="ABC_transporter-like_CS"/>
</dbReference>
<dbReference type="NCBIfam" id="NF007739">
    <property type="entry name" value="PRK10419.1"/>
    <property type="match status" value="2"/>
</dbReference>
<organism evidence="7 8">
    <name type="scientific">Rhizobium phaseoli</name>
    <dbReference type="NCBI Taxonomy" id="396"/>
    <lineage>
        <taxon>Bacteria</taxon>
        <taxon>Pseudomonadati</taxon>
        <taxon>Pseudomonadota</taxon>
        <taxon>Alphaproteobacteria</taxon>
        <taxon>Hyphomicrobiales</taxon>
        <taxon>Rhizobiaceae</taxon>
        <taxon>Rhizobium/Agrobacterium group</taxon>
        <taxon>Rhizobium</taxon>
    </lineage>
</organism>
<feature type="domain" description="ABC transporter" evidence="6">
    <location>
        <begin position="290"/>
        <end position="529"/>
    </location>
</feature>
<dbReference type="PANTHER" id="PTHR43776:SF7">
    <property type="entry name" value="D,D-DIPEPTIDE TRANSPORT ATP-BINDING PROTEIN DDPF-RELATED"/>
    <property type="match status" value="1"/>
</dbReference>
<dbReference type="AlphaFoldDB" id="A0A7K3U5S0"/>
<dbReference type="CDD" id="cd03257">
    <property type="entry name" value="ABC_NikE_OppD_transporters"/>
    <property type="match status" value="2"/>
</dbReference>
<keyword evidence="5 7" id="KW-0067">ATP-binding</keyword>
<dbReference type="InterPro" id="IPR050319">
    <property type="entry name" value="ABC_transp_ATP-bind"/>
</dbReference>
<evidence type="ECO:0000313" key="8">
    <source>
        <dbReference type="Proteomes" id="UP000471753"/>
    </source>
</evidence>
<dbReference type="PROSITE" id="PS50893">
    <property type="entry name" value="ABC_TRANSPORTER_2"/>
    <property type="match status" value="2"/>
</dbReference>
<reference evidence="7 8" key="1">
    <citation type="submission" date="2019-12" db="EMBL/GenBank/DDBJ databases">
        <title>Rhizobium genotypes associated with high levels of biological nitrogen fixation by grain legumes in a temperate-maritime cropping system.</title>
        <authorList>
            <person name="Maluk M."/>
            <person name="Francesc Ferrando Molina F."/>
            <person name="Lopez Del Egido L."/>
            <person name="Lafos M."/>
            <person name="Langarica-Fuentes A."/>
            <person name="Gebre Yohannes G."/>
            <person name="Young M.W."/>
            <person name="Martin P."/>
            <person name="Gantlett R."/>
            <person name="Kenicer G."/>
            <person name="Hawes C."/>
            <person name="Begg G.S."/>
            <person name="Quilliam R.S."/>
            <person name="Squire G.R."/>
            <person name="Poole P.S."/>
            <person name="Young P.W."/>
            <person name="Iannetta P.M."/>
            <person name="James E.K."/>
        </authorList>
    </citation>
    <scope>NUCLEOTIDE SEQUENCE [LARGE SCALE GENOMIC DNA]</scope>
    <source>
        <strain evidence="7 8">JHI366</strain>
    </source>
</reference>
<dbReference type="Proteomes" id="UP000471753">
    <property type="component" value="Unassembled WGS sequence"/>
</dbReference>
<evidence type="ECO:0000256" key="5">
    <source>
        <dbReference type="ARBA" id="ARBA00022840"/>
    </source>
</evidence>
<dbReference type="GO" id="GO:0016887">
    <property type="term" value="F:ATP hydrolysis activity"/>
    <property type="evidence" value="ECO:0007669"/>
    <property type="project" value="InterPro"/>
</dbReference>
<evidence type="ECO:0000256" key="3">
    <source>
        <dbReference type="ARBA" id="ARBA00022448"/>
    </source>
</evidence>
<comment type="caution">
    <text evidence="7">The sequence shown here is derived from an EMBL/GenBank/DDBJ whole genome shotgun (WGS) entry which is preliminary data.</text>
</comment>
<evidence type="ECO:0000259" key="6">
    <source>
        <dbReference type="PROSITE" id="PS50893"/>
    </source>
</evidence>
<dbReference type="FunFam" id="3.40.50.300:FF:000016">
    <property type="entry name" value="Oligopeptide ABC transporter ATP-binding component"/>
    <property type="match status" value="2"/>
</dbReference>
<dbReference type="Gene3D" id="3.40.50.300">
    <property type="entry name" value="P-loop containing nucleotide triphosphate hydrolases"/>
    <property type="match status" value="2"/>
</dbReference>
<dbReference type="Pfam" id="PF00005">
    <property type="entry name" value="ABC_tran"/>
    <property type="match status" value="2"/>
</dbReference>
<dbReference type="SMART" id="SM00382">
    <property type="entry name" value="AAA"/>
    <property type="match status" value="2"/>
</dbReference>
<gene>
    <name evidence="7" type="ORF">GR197_00420</name>
</gene>
<accession>A0A7K3U5S0</accession>
<keyword evidence="4" id="KW-0547">Nucleotide-binding</keyword>
<dbReference type="GO" id="GO:0015833">
    <property type="term" value="P:peptide transport"/>
    <property type="evidence" value="ECO:0007669"/>
    <property type="project" value="InterPro"/>
</dbReference>
<sequence length="545" mass="60176">MSDMTEPLLSVRDLSVAFHQGGETSLAVDHISFDIAKGEVVALVGESGSGKSVSANSILRLLPYPSASHPSGEILFKGKDLLKASERALREVRGNDITMIFQEPMTSLNPLHSIEKQIAEILALHQGLTGQPARQRILELLNQVGIREPEKRLKAYPHELSGGQRQRVMIAMALANRPELLIADEPTTALDVTVQAQILELLRQLKAVHGMSMLFITHDLGIVRKFADRVCVMTKGKIVETGTVEEVFANPKHEYTRHLLASEPRGEPPFADPSKPMVMEGSDIRVWFPIKAGLMRRVVDHVKAVDGIDLSLRAGQTLGVVGESGSGKTTLGLALTRLISSQGRISFVGKDIAGYSFSEMRPLRNQLQVVFQDPYGSLSPRMSVGDIVAEGLKVHERSLTAEERDQRVCWALEEVGLDPLTRWRYPHEFSGGQRQRIAIARAMVLKPRFVMLDEPTSALDMSVQAQVVDLLRDLQKKHDLAYLFISHDLKVVKALANDVIVMRFGKVVEQGPSSEIFRAPKDEYTRALMAAAFNIEAVSTPAVQQ</sequence>
<dbReference type="InterPro" id="IPR003593">
    <property type="entry name" value="AAA+_ATPase"/>
</dbReference>
<dbReference type="GO" id="GO:0005524">
    <property type="term" value="F:ATP binding"/>
    <property type="evidence" value="ECO:0007669"/>
    <property type="project" value="UniProtKB-KW"/>
</dbReference>
<evidence type="ECO:0000256" key="1">
    <source>
        <dbReference type="ARBA" id="ARBA00004417"/>
    </source>
</evidence>
<comment type="subcellular location">
    <subcellularLocation>
        <location evidence="1">Cell inner membrane</location>
        <topology evidence="1">Peripheral membrane protein</topology>
    </subcellularLocation>
</comment>
<dbReference type="GO" id="GO:0005886">
    <property type="term" value="C:plasma membrane"/>
    <property type="evidence" value="ECO:0007669"/>
    <property type="project" value="UniProtKB-SubCell"/>
</dbReference>
<dbReference type="GO" id="GO:0055085">
    <property type="term" value="P:transmembrane transport"/>
    <property type="evidence" value="ECO:0007669"/>
    <property type="project" value="UniProtKB-ARBA"/>
</dbReference>
<keyword evidence="3" id="KW-0813">Transport</keyword>
<evidence type="ECO:0000256" key="2">
    <source>
        <dbReference type="ARBA" id="ARBA00005417"/>
    </source>
</evidence>